<evidence type="ECO:0000256" key="4">
    <source>
        <dbReference type="ARBA" id="ARBA00022741"/>
    </source>
</evidence>
<dbReference type="GO" id="GO:0005998">
    <property type="term" value="P:xylulose catabolic process"/>
    <property type="evidence" value="ECO:0007669"/>
    <property type="project" value="UniProtKB-UniRule"/>
</dbReference>
<dbReference type="Pfam" id="PF00370">
    <property type="entry name" value="FGGY_N"/>
    <property type="match status" value="1"/>
</dbReference>
<dbReference type="FunCoup" id="A0A3A9J5T7">
    <property type="interactions" value="118"/>
</dbReference>
<dbReference type="InParanoid" id="A0A3A9J5T7"/>
<dbReference type="RefSeq" id="WP_120639838.1">
    <property type="nucleotide sequence ID" value="NZ_RAQU01000142.1"/>
</dbReference>
<evidence type="ECO:0000256" key="9">
    <source>
        <dbReference type="RuleBase" id="RU003733"/>
    </source>
</evidence>
<name>A0A3A9J5T7_9PROT</name>
<dbReference type="SUPFAM" id="SSF53067">
    <property type="entry name" value="Actin-like ATPase domain"/>
    <property type="match status" value="2"/>
</dbReference>
<dbReference type="EMBL" id="RAQU01000142">
    <property type="protein sequence ID" value="RKK02577.1"/>
    <property type="molecule type" value="Genomic_DNA"/>
</dbReference>
<feature type="binding site" evidence="8">
    <location>
        <begin position="77"/>
        <end position="78"/>
    </location>
    <ligand>
        <name>substrate</name>
    </ligand>
</feature>
<dbReference type="Pfam" id="PF02782">
    <property type="entry name" value="FGGY_C"/>
    <property type="match status" value="1"/>
</dbReference>
<dbReference type="GO" id="GO:0005524">
    <property type="term" value="F:ATP binding"/>
    <property type="evidence" value="ECO:0007669"/>
    <property type="project" value="UniProtKB-UniRule"/>
</dbReference>
<evidence type="ECO:0000256" key="2">
    <source>
        <dbReference type="ARBA" id="ARBA00022629"/>
    </source>
</evidence>
<sequence length="494" mass="50898">MHLGIDLGTSGVKAVLTGPAGEVLAQATAPLALSSPRPLWSEQDPEDWLRATQAALASLRASRDLSGVRALGLAGQMHGAVLLDASDQVLRPAILWNDGRSGAECAALEQAQPASRGITGNLAMPGFTAPKLLWVRRHEPEIFARTRRVLLPKDWLRLRLTGEAVSEMSDASGTLWLDVAARRWSGAMLEATGLSEAQMPALVEGTAPAGRLRAEMAALLGLPAGIPLAGGAGDNAAGAVGIGCVSPGDAFLSLGTSGVVFVSDPGFLPDPARTVHAFCHCLPGTWHRMSVILSAAAALSWVTRVTGAGSEAALLAEVEQAGLAKPGRLAFLPYLSGERTPHNDPRAAGVFFGLSGTDERADLARAVLEGVAFALADGLEALEALGGRIEALTAIGGGARSTAWLRILSAATARPIRSVIGGEAGPALGAARLARIAAGDGSIAEVCTKPPVAVQYEPEAGLAAALAPRRAAYRRLYPTLQTLFAETVDPEPLA</sequence>
<dbReference type="NCBIfam" id="TIGR01312">
    <property type="entry name" value="XylB"/>
    <property type="match status" value="1"/>
</dbReference>
<comment type="catalytic activity">
    <reaction evidence="8 10">
        <text>D-xylulose + ATP = D-xylulose 5-phosphate + ADP + H(+)</text>
        <dbReference type="Rhea" id="RHEA:10964"/>
        <dbReference type="ChEBI" id="CHEBI:15378"/>
        <dbReference type="ChEBI" id="CHEBI:17140"/>
        <dbReference type="ChEBI" id="CHEBI:30616"/>
        <dbReference type="ChEBI" id="CHEBI:57737"/>
        <dbReference type="ChEBI" id="CHEBI:456216"/>
        <dbReference type="EC" id="2.7.1.17"/>
    </reaction>
</comment>
<evidence type="ECO:0000256" key="10">
    <source>
        <dbReference type="RuleBase" id="RU364073"/>
    </source>
</evidence>
<protein>
    <recommendedName>
        <fullName evidence="8 10">Xylulose kinase</fullName>
        <shortName evidence="8 10">Xylulokinase</shortName>
        <ecNumber evidence="8 10">2.7.1.17</ecNumber>
    </recommendedName>
</protein>
<feature type="domain" description="Carbohydrate kinase FGGY N-terminal" evidence="11">
    <location>
        <begin position="1"/>
        <end position="241"/>
    </location>
</feature>
<dbReference type="InterPro" id="IPR018485">
    <property type="entry name" value="FGGY_C"/>
</dbReference>
<evidence type="ECO:0000256" key="5">
    <source>
        <dbReference type="ARBA" id="ARBA00022777"/>
    </source>
</evidence>
<dbReference type="PROSITE" id="PS00445">
    <property type="entry name" value="FGGY_KINASES_2"/>
    <property type="match status" value="1"/>
</dbReference>
<keyword evidence="6 8" id="KW-0067">ATP-binding</keyword>
<dbReference type="InterPro" id="IPR018483">
    <property type="entry name" value="Carb_kinase_FGGY_CS"/>
</dbReference>
<dbReference type="HAMAP" id="MF_02220">
    <property type="entry name" value="XylB"/>
    <property type="match status" value="1"/>
</dbReference>
<dbReference type="EC" id="2.7.1.17" evidence="8 10"/>
<proteinExistence type="inferred from homology"/>
<dbReference type="PROSITE" id="PS00933">
    <property type="entry name" value="FGGY_KINASES_1"/>
    <property type="match status" value="1"/>
</dbReference>
<keyword evidence="7 8" id="KW-0119">Carbohydrate metabolism</keyword>
<organism evidence="13 16">
    <name type="scientific">Teichococcus wenyumeiae</name>
    <dbReference type="NCBI Taxonomy" id="2478470"/>
    <lineage>
        <taxon>Bacteria</taxon>
        <taxon>Pseudomonadati</taxon>
        <taxon>Pseudomonadota</taxon>
        <taxon>Alphaproteobacteria</taxon>
        <taxon>Acetobacterales</taxon>
        <taxon>Roseomonadaceae</taxon>
        <taxon>Roseomonas</taxon>
    </lineage>
</organism>
<comment type="caution">
    <text evidence="13">The sequence shown here is derived from an EMBL/GenBank/DDBJ whole genome shotgun (WGS) entry which is preliminary data.</text>
</comment>
<evidence type="ECO:0000313" key="15">
    <source>
        <dbReference type="Proteomes" id="UP000274097"/>
    </source>
</evidence>
<dbReference type="AlphaFoldDB" id="A0A3A9J5T7"/>
<feature type="site" description="Important for activity" evidence="8">
    <location>
        <position position="6"/>
    </location>
</feature>
<dbReference type="InterPro" id="IPR043129">
    <property type="entry name" value="ATPase_NBD"/>
</dbReference>
<dbReference type="Gene3D" id="3.30.420.40">
    <property type="match status" value="2"/>
</dbReference>
<keyword evidence="4 8" id="KW-0547">Nucleotide-binding</keyword>
<evidence type="ECO:0000256" key="6">
    <source>
        <dbReference type="ARBA" id="ARBA00022840"/>
    </source>
</evidence>
<evidence type="ECO:0000256" key="7">
    <source>
        <dbReference type="ARBA" id="ARBA00023277"/>
    </source>
</evidence>
<dbReference type="GO" id="GO:0042732">
    <property type="term" value="P:D-xylose metabolic process"/>
    <property type="evidence" value="ECO:0007669"/>
    <property type="project" value="UniProtKB-KW"/>
</dbReference>
<dbReference type="Proteomes" id="UP000278036">
    <property type="component" value="Unassembled WGS sequence"/>
</dbReference>
<evidence type="ECO:0000256" key="1">
    <source>
        <dbReference type="ARBA" id="ARBA00009156"/>
    </source>
</evidence>
<dbReference type="GO" id="GO:0004856">
    <property type="term" value="F:D-xylulokinase activity"/>
    <property type="evidence" value="ECO:0007669"/>
    <property type="project" value="UniProtKB-UniRule"/>
</dbReference>
<accession>A0A3A9J5T7</accession>
<dbReference type="Proteomes" id="UP000274097">
    <property type="component" value="Unassembled WGS sequence"/>
</dbReference>
<evidence type="ECO:0000259" key="11">
    <source>
        <dbReference type="Pfam" id="PF00370"/>
    </source>
</evidence>
<evidence type="ECO:0000313" key="13">
    <source>
        <dbReference type="EMBL" id="RKK02577.1"/>
    </source>
</evidence>
<dbReference type="InterPro" id="IPR050406">
    <property type="entry name" value="FGGY_Carb_Kinase"/>
</dbReference>
<comment type="similarity">
    <text evidence="1 8 9">Belongs to the FGGY kinase family.</text>
</comment>
<reference evidence="13 16" key="1">
    <citation type="submission" date="2018-09" db="EMBL/GenBank/DDBJ databases">
        <title>Roseomonas sp. nov., isolated from feces of Tibetan antelopes in the Qinghai-Tibet plateau, China.</title>
        <authorList>
            <person name="Tian Z."/>
        </authorList>
    </citation>
    <scope>NUCLEOTIDE SEQUENCE [LARGE SCALE GENOMIC DNA]</scope>
    <source>
        <strain evidence="14 15">Z23</strain>
        <strain evidence="13 16">Z24</strain>
    </source>
</reference>
<feature type="active site" description="Proton acceptor" evidence="8">
    <location>
        <position position="234"/>
    </location>
</feature>
<dbReference type="InterPro" id="IPR006000">
    <property type="entry name" value="Xylulokinase"/>
</dbReference>
<dbReference type="InterPro" id="IPR000577">
    <property type="entry name" value="Carb_kinase_FGGY"/>
</dbReference>
<feature type="domain" description="Carbohydrate kinase FGGY C-terminal" evidence="12">
    <location>
        <begin position="251"/>
        <end position="438"/>
    </location>
</feature>
<gene>
    <name evidence="8 10 13" type="primary">xylB</name>
    <name evidence="13" type="ORF">D6Z83_19075</name>
    <name evidence="14" type="ORF">EBE87_14265</name>
</gene>
<comment type="function">
    <text evidence="8">Catalyzes the phosphorylation of D-xylulose to D-xylulose 5-phosphate.</text>
</comment>
<evidence type="ECO:0000313" key="16">
    <source>
        <dbReference type="Proteomes" id="UP000278036"/>
    </source>
</evidence>
<keyword evidence="15" id="KW-1185">Reference proteome</keyword>
<dbReference type="OrthoDB" id="9805576at2"/>
<evidence type="ECO:0000313" key="14">
    <source>
        <dbReference type="EMBL" id="RMI20630.1"/>
    </source>
</evidence>
<dbReference type="PIRSF" id="PIRSF000538">
    <property type="entry name" value="GlpK"/>
    <property type="match status" value="1"/>
</dbReference>
<dbReference type="CDD" id="cd07808">
    <property type="entry name" value="ASKHA_NBD_FGGY_EcXK-like"/>
    <property type="match status" value="1"/>
</dbReference>
<keyword evidence="3 8" id="KW-0808">Transferase</keyword>
<evidence type="ECO:0000259" key="12">
    <source>
        <dbReference type="Pfam" id="PF02782"/>
    </source>
</evidence>
<keyword evidence="5 8" id="KW-0418">Kinase</keyword>
<evidence type="ECO:0000256" key="8">
    <source>
        <dbReference type="HAMAP-Rule" id="MF_02220"/>
    </source>
</evidence>
<dbReference type="PANTHER" id="PTHR43095:SF6">
    <property type="entry name" value="XYLULOSE KINASE"/>
    <property type="match status" value="1"/>
</dbReference>
<dbReference type="EMBL" id="RFLX01000010">
    <property type="protein sequence ID" value="RMI20630.1"/>
    <property type="molecule type" value="Genomic_DNA"/>
</dbReference>
<dbReference type="InterPro" id="IPR018484">
    <property type="entry name" value="FGGY_N"/>
</dbReference>
<keyword evidence="2 8" id="KW-0859">Xylose metabolism</keyword>
<evidence type="ECO:0000256" key="3">
    <source>
        <dbReference type="ARBA" id="ARBA00022679"/>
    </source>
</evidence>
<dbReference type="PANTHER" id="PTHR43095">
    <property type="entry name" value="SUGAR KINASE"/>
    <property type="match status" value="1"/>
</dbReference>